<keyword evidence="10" id="KW-1185">Reference proteome</keyword>
<keyword evidence="6" id="KW-0046">Antibiotic resistance</keyword>
<evidence type="ECO:0000256" key="6">
    <source>
        <dbReference type="ARBA" id="ARBA00023251"/>
    </source>
</evidence>
<dbReference type="EMBL" id="BAABJZ010000106">
    <property type="protein sequence ID" value="GAA4902598.1"/>
    <property type="molecule type" value="Genomic_DNA"/>
</dbReference>
<protein>
    <recommendedName>
        <fullName evidence="3">Chloramphenicol acetyltransferase</fullName>
        <ecNumber evidence="2">2.3.1.28</ecNumber>
    </recommendedName>
</protein>
<keyword evidence="4" id="KW-0808">Transferase</keyword>
<comment type="similarity">
    <text evidence="1">Belongs to the transferase hexapeptide repeat family.</text>
</comment>
<evidence type="ECO:0000256" key="5">
    <source>
        <dbReference type="ARBA" id="ARBA00022737"/>
    </source>
</evidence>
<dbReference type="PANTHER" id="PTHR43300:SF12">
    <property type="entry name" value="CHLORAMPHENICOL ACETYLTRANSFERASE"/>
    <property type="match status" value="1"/>
</dbReference>
<evidence type="ECO:0000256" key="3">
    <source>
        <dbReference type="ARBA" id="ARBA00020291"/>
    </source>
</evidence>
<dbReference type="InterPro" id="IPR018357">
    <property type="entry name" value="Hexapep_transf_CS"/>
</dbReference>
<dbReference type="RefSeq" id="WP_345337380.1">
    <property type="nucleotide sequence ID" value="NZ_BAABJZ010000106.1"/>
</dbReference>
<evidence type="ECO:0000256" key="7">
    <source>
        <dbReference type="ARBA" id="ARBA00023315"/>
    </source>
</evidence>
<name>A0ABP9FHU6_9GAMM</name>
<dbReference type="InterPro" id="IPR001451">
    <property type="entry name" value="Hexapep"/>
</dbReference>
<proteinExistence type="inferred from homology"/>
<dbReference type="Gene3D" id="2.160.10.10">
    <property type="entry name" value="Hexapeptide repeat proteins"/>
    <property type="match status" value="1"/>
</dbReference>
<keyword evidence="5" id="KW-0677">Repeat</keyword>
<dbReference type="SUPFAM" id="SSF51161">
    <property type="entry name" value="Trimeric LpxA-like enzymes"/>
    <property type="match status" value="1"/>
</dbReference>
<sequence length="216" mass="24238">MNNDFDSPFAGKPLHEQINNPNIRVGRHSYYSGYYHGHPFEHCVRYLTPDRDDVDQLIIGDYCSIGSRAVFMMPGNQGHRHDWASTFPFFYQTNDAFDGAQDGFVRAGDTVIGNDVWIGSEAMIMPGITIGDGAIIASRAVVTKDVPAYAIVGANPAKLIRYRFEEAQRQMLLEIRWWDWSEGQLHGAMALMCSGDIDALYAYWEGLDRSSDSVTS</sequence>
<evidence type="ECO:0000256" key="8">
    <source>
        <dbReference type="ARBA" id="ARBA00047633"/>
    </source>
</evidence>
<reference evidence="10" key="1">
    <citation type="journal article" date="2019" name="Int. J. Syst. Evol. Microbiol.">
        <title>The Global Catalogue of Microorganisms (GCM) 10K type strain sequencing project: providing services to taxonomists for standard genome sequencing and annotation.</title>
        <authorList>
            <consortium name="The Broad Institute Genomics Platform"/>
            <consortium name="The Broad Institute Genome Sequencing Center for Infectious Disease"/>
            <person name="Wu L."/>
            <person name="Ma J."/>
        </authorList>
    </citation>
    <scope>NUCLEOTIDE SEQUENCE [LARGE SCALE GENOMIC DNA]</scope>
    <source>
        <strain evidence="10">JCM 18401</strain>
    </source>
</reference>
<gene>
    <name evidence="9" type="primary">catB</name>
    <name evidence="9" type="ORF">GCM10023333_40900</name>
</gene>
<evidence type="ECO:0000313" key="10">
    <source>
        <dbReference type="Proteomes" id="UP001499988"/>
    </source>
</evidence>
<dbReference type="InterPro" id="IPR011004">
    <property type="entry name" value="Trimer_LpxA-like_sf"/>
</dbReference>
<comment type="caution">
    <text evidence="9">The sequence shown here is derived from an EMBL/GenBank/DDBJ whole genome shotgun (WGS) entry which is preliminary data.</text>
</comment>
<comment type="catalytic activity">
    <reaction evidence="8">
        <text>chloramphenicol + acetyl-CoA = chloramphenicol 3-acetate + CoA</text>
        <dbReference type="Rhea" id="RHEA:18421"/>
        <dbReference type="ChEBI" id="CHEBI:16730"/>
        <dbReference type="ChEBI" id="CHEBI:17698"/>
        <dbReference type="ChEBI" id="CHEBI:57287"/>
        <dbReference type="ChEBI" id="CHEBI:57288"/>
        <dbReference type="EC" id="2.3.1.28"/>
    </reaction>
</comment>
<organism evidence="9 10">
    <name type="scientific">Ferrimonas pelagia</name>
    <dbReference type="NCBI Taxonomy" id="1177826"/>
    <lineage>
        <taxon>Bacteria</taxon>
        <taxon>Pseudomonadati</taxon>
        <taxon>Pseudomonadota</taxon>
        <taxon>Gammaproteobacteria</taxon>
        <taxon>Alteromonadales</taxon>
        <taxon>Ferrimonadaceae</taxon>
        <taxon>Ferrimonas</taxon>
    </lineage>
</organism>
<dbReference type="NCBIfam" id="NF000490">
    <property type="entry name" value="chloram_CatB"/>
    <property type="match status" value="1"/>
</dbReference>
<evidence type="ECO:0000313" key="9">
    <source>
        <dbReference type="EMBL" id="GAA4902598.1"/>
    </source>
</evidence>
<dbReference type="PROSITE" id="PS00101">
    <property type="entry name" value="HEXAPEP_TRANSFERASES"/>
    <property type="match status" value="1"/>
</dbReference>
<dbReference type="Pfam" id="PF00132">
    <property type="entry name" value="Hexapep"/>
    <property type="match status" value="1"/>
</dbReference>
<keyword evidence="7" id="KW-0012">Acyltransferase</keyword>
<evidence type="ECO:0000256" key="4">
    <source>
        <dbReference type="ARBA" id="ARBA00022679"/>
    </source>
</evidence>
<dbReference type="Proteomes" id="UP001499988">
    <property type="component" value="Unassembled WGS sequence"/>
</dbReference>
<dbReference type="InterPro" id="IPR050179">
    <property type="entry name" value="Trans_hexapeptide_repeat"/>
</dbReference>
<dbReference type="CDD" id="cd03349">
    <property type="entry name" value="LbH_XAT"/>
    <property type="match status" value="1"/>
</dbReference>
<accession>A0ABP9FHU6</accession>
<evidence type="ECO:0000256" key="2">
    <source>
        <dbReference type="ARBA" id="ARBA00013235"/>
    </source>
</evidence>
<dbReference type="EC" id="2.3.1.28" evidence="2"/>
<evidence type="ECO:0000256" key="1">
    <source>
        <dbReference type="ARBA" id="ARBA00007274"/>
    </source>
</evidence>
<dbReference type="PANTHER" id="PTHR43300">
    <property type="entry name" value="ACETYLTRANSFERASE"/>
    <property type="match status" value="1"/>
</dbReference>